<dbReference type="InterPro" id="IPR036388">
    <property type="entry name" value="WH-like_DNA-bd_sf"/>
</dbReference>
<gene>
    <name evidence="6" type="ORF">EV644_107227</name>
</gene>
<dbReference type="Proteomes" id="UP000295818">
    <property type="component" value="Unassembled WGS sequence"/>
</dbReference>
<dbReference type="InterPro" id="IPR005119">
    <property type="entry name" value="LysR_subst-bd"/>
</dbReference>
<dbReference type="EMBL" id="SLWM01000007">
    <property type="protein sequence ID" value="TCO21904.1"/>
    <property type="molecule type" value="Genomic_DNA"/>
</dbReference>
<evidence type="ECO:0000313" key="7">
    <source>
        <dbReference type="Proteomes" id="UP000295818"/>
    </source>
</evidence>
<evidence type="ECO:0000256" key="4">
    <source>
        <dbReference type="ARBA" id="ARBA00023163"/>
    </source>
</evidence>
<dbReference type="PANTHER" id="PTHR30346:SF28">
    <property type="entry name" value="HTH-TYPE TRANSCRIPTIONAL REGULATOR CYNR"/>
    <property type="match status" value="1"/>
</dbReference>
<dbReference type="PROSITE" id="PS50931">
    <property type="entry name" value="HTH_LYSR"/>
    <property type="match status" value="1"/>
</dbReference>
<dbReference type="CDD" id="cd08414">
    <property type="entry name" value="PBP2_LTTR_aromatics_like"/>
    <property type="match status" value="1"/>
</dbReference>
<dbReference type="GO" id="GO:0003677">
    <property type="term" value="F:DNA binding"/>
    <property type="evidence" value="ECO:0007669"/>
    <property type="project" value="UniProtKB-KW"/>
</dbReference>
<dbReference type="SUPFAM" id="SSF53850">
    <property type="entry name" value="Periplasmic binding protein-like II"/>
    <property type="match status" value="1"/>
</dbReference>
<accession>A0ABY2BJ93</accession>
<keyword evidence="3 6" id="KW-0238">DNA-binding</keyword>
<keyword evidence="4" id="KW-0804">Transcription</keyword>
<evidence type="ECO:0000256" key="2">
    <source>
        <dbReference type="ARBA" id="ARBA00023015"/>
    </source>
</evidence>
<dbReference type="RefSeq" id="WP_132190443.1">
    <property type="nucleotide sequence ID" value="NZ_SLWM01000007.1"/>
</dbReference>
<dbReference type="SUPFAM" id="SSF46785">
    <property type="entry name" value="Winged helix' DNA-binding domain"/>
    <property type="match status" value="1"/>
</dbReference>
<sequence>MTPELRLLRSFVAIVEEGSLTRAAGRLHIAQQSLSQQLRQLEAQYGAALVERTSRGVRLTVVGRVLLPEARKLLAEADRVTALVRQAASGEIGPLRVGFLSSVANYLMPPVVRAFRERHPTVDLQAQEVSIAKLVAGLRNGEFDAGLTRPPLVDDLATEHLLDEPVAAVLPEGHPLAGRDEIALAELADESWLLTARSSWPPWHREYDRAFALAGYVPRVVQRGTSPQNLLALVAAGLGVTRLPLSTRSLRNGGVVFVPLADDYAAVMLAHRDEPLSKSLELFAVIVREVSHTLDPAHL</sequence>
<feature type="domain" description="HTH lysR-type" evidence="5">
    <location>
        <begin position="3"/>
        <end position="60"/>
    </location>
</feature>
<dbReference type="PRINTS" id="PR00039">
    <property type="entry name" value="HTHLYSR"/>
</dbReference>
<evidence type="ECO:0000256" key="3">
    <source>
        <dbReference type="ARBA" id="ARBA00023125"/>
    </source>
</evidence>
<comment type="caution">
    <text evidence="6">The sequence shown here is derived from an EMBL/GenBank/DDBJ whole genome shotgun (WGS) entry which is preliminary data.</text>
</comment>
<organism evidence="6 7">
    <name type="scientific">Kribbella orskensis</name>
    <dbReference type="NCBI Taxonomy" id="2512216"/>
    <lineage>
        <taxon>Bacteria</taxon>
        <taxon>Bacillati</taxon>
        <taxon>Actinomycetota</taxon>
        <taxon>Actinomycetes</taxon>
        <taxon>Propionibacteriales</taxon>
        <taxon>Kribbellaceae</taxon>
        <taxon>Kribbella</taxon>
    </lineage>
</organism>
<dbReference type="InterPro" id="IPR000847">
    <property type="entry name" value="LysR_HTH_N"/>
</dbReference>
<dbReference type="Pfam" id="PF00126">
    <property type="entry name" value="HTH_1"/>
    <property type="match status" value="1"/>
</dbReference>
<evidence type="ECO:0000256" key="1">
    <source>
        <dbReference type="ARBA" id="ARBA00009437"/>
    </source>
</evidence>
<name>A0ABY2BJ93_9ACTN</name>
<evidence type="ECO:0000313" key="6">
    <source>
        <dbReference type="EMBL" id="TCO21904.1"/>
    </source>
</evidence>
<dbReference type="Gene3D" id="3.40.190.10">
    <property type="entry name" value="Periplasmic binding protein-like II"/>
    <property type="match status" value="2"/>
</dbReference>
<comment type="similarity">
    <text evidence="1">Belongs to the LysR transcriptional regulatory family.</text>
</comment>
<dbReference type="Pfam" id="PF03466">
    <property type="entry name" value="LysR_substrate"/>
    <property type="match status" value="1"/>
</dbReference>
<proteinExistence type="inferred from homology"/>
<dbReference type="InterPro" id="IPR036390">
    <property type="entry name" value="WH_DNA-bd_sf"/>
</dbReference>
<dbReference type="Gene3D" id="1.10.10.10">
    <property type="entry name" value="Winged helix-like DNA-binding domain superfamily/Winged helix DNA-binding domain"/>
    <property type="match status" value="1"/>
</dbReference>
<evidence type="ECO:0000259" key="5">
    <source>
        <dbReference type="PROSITE" id="PS50931"/>
    </source>
</evidence>
<keyword evidence="2" id="KW-0805">Transcription regulation</keyword>
<keyword evidence="7" id="KW-1185">Reference proteome</keyword>
<protein>
    <submittedName>
        <fullName evidence="6">DNA-binding transcriptional LysR family regulator</fullName>
    </submittedName>
</protein>
<dbReference type="PANTHER" id="PTHR30346">
    <property type="entry name" value="TRANSCRIPTIONAL DUAL REGULATOR HCAR-RELATED"/>
    <property type="match status" value="1"/>
</dbReference>
<reference evidence="6 7" key="1">
    <citation type="journal article" date="2015" name="Stand. Genomic Sci.">
        <title>Genomic Encyclopedia of Bacterial and Archaeal Type Strains, Phase III: the genomes of soil and plant-associated and newly described type strains.</title>
        <authorList>
            <person name="Whitman W.B."/>
            <person name="Woyke T."/>
            <person name="Klenk H.P."/>
            <person name="Zhou Y."/>
            <person name="Lilburn T.G."/>
            <person name="Beck B.J."/>
            <person name="De Vos P."/>
            <person name="Vandamme P."/>
            <person name="Eisen J.A."/>
            <person name="Garrity G."/>
            <person name="Hugenholtz P."/>
            <person name="Kyrpides N.C."/>
        </authorList>
    </citation>
    <scope>NUCLEOTIDE SEQUENCE [LARGE SCALE GENOMIC DNA]</scope>
    <source>
        <strain evidence="6 7">VKM Ac-2538</strain>
    </source>
</reference>